<organism evidence="2">
    <name type="scientific">Melampsora larici-populina (strain 98AG31 / pathotype 3-4-7)</name>
    <name type="common">Poplar leaf rust fungus</name>
    <dbReference type="NCBI Taxonomy" id="747676"/>
    <lineage>
        <taxon>Eukaryota</taxon>
        <taxon>Fungi</taxon>
        <taxon>Dikarya</taxon>
        <taxon>Basidiomycota</taxon>
        <taxon>Pucciniomycotina</taxon>
        <taxon>Pucciniomycetes</taxon>
        <taxon>Pucciniales</taxon>
        <taxon>Melampsoraceae</taxon>
        <taxon>Melampsora</taxon>
    </lineage>
</organism>
<dbReference type="RefSeq" id="XP_007403481.1">
    <property type="nucleotide sequence ID" value="XM_007403419.1"/>
</dbReference>
<dbReference type="EMBL" id="GL883090">
    <property type="protein sequence ID" value="EGG12543.1"/>
    <property type="molecule type" value="Genomic_DNA"/>
</dbReference>
<sequence length="506" mass="58182">MEQQYAGQQYNKGNSYNEAEMISKARAVLDTKSILPLTILSSIEYDLLGESRYFMEQKRDLAESSSTTYTLHSRKHFELLDTSNIPLEYRASPPIPRPSARNLEPYKDLVSAALESSLPGTLPRLFKSASRPNIFDSPDNFSMAEAFRKGSDLEKCINTALDALHRADLSRKERIWTLAILDGLQASLPRGELQPMRTDILEGPVRRGAFELHLIRGQGIDLLPIAQRMCNPKALPSLPISLIEALQRAELLAAMQKAIKTKIVPRLSQSGRKLHDMLVQAALPLDKDQAVRFVSTFEEHWSRHLDLSLETRWAYDILNHMLRYDVNVRRYTEWRFTIDGFFKTNSQRFWASTVKADILRIIRKASNDPYITNILQPFKKDTPADFSHFKHVIDSFKVQNHAIHNFQEQQYGISPFKIQEYLEDQNIILGVLYKASAHNPHEVVPYLNSELDYKSSKDYLNLTIHERKTKRMNAPFACSIFWLDSEFFGCNVPNEKRTIFMNNVSG</sequence>
<dbReference type="AlphaFoldDB" id="F4R304"/>
<reference evidence="2" key="1">
    <citation type="journal article" date="2011" name="Proc. Natl. Acad. Sci. U.S.A.">
        <title>Obligate biotrophy features unraveled by the genomic analysis of rust fungi.</title>
        <authorList>
            <person name="Duplessis S."/>
            <person name="Cuomo C.A."/>
            <person name="Lin Y.-C."/>
            <person name="Aerts A."/>
            <person name="Tisserant E."/>
            <person name="Veneault-Fourrey C."/>
            <person name="Joly D.L."/>
            <person name="Hacquard S."/>
            <person name="Amselem J."/>
            <person name="Cantarel B.L."/>
            <person name="Chiu R."/>
            <person name="Coutinho P.M."/>
            <person name="Feau N."/>
            <person name="Field M."/>
            <person name="Frey P."/>
            <person name="Gelhaye E."/>
            <person name="Goldberg J."/>
            <person name="Grabherr M.G."/>
            <person name="Kodira C.D."/>
            <person name="Kohler A."/>
            <person name="Kuees U."/>
            <person name="Lindquist E.A."/>
            <person name="Lucas S.M."/>
            <person name="Mago R."/>
            <person name="Mauceli E."/>
            <person name="Morin E."/>
            <person name="Murat C."/>
            <person name="Pangilinan J.L."/>
            <person name="Park R."/>
            <person name="Pearson M."/>
            <person name="Quesneville H."/>
            <person name="Rouhier N."/>
            <person name="Sakthikumar S."/>
            <person name="Salamov A.A."/>
            <person name="Schmutz J."/>
            <person name="Selles B."/>
            <person name="Shapiro H."/>
            <person name="Tanguay P."/>
            <person name="Tuskan G.A."/>
            <person name="Henrissat B."/>
            <person name="Van de Peer Y."/>
            <person name="Rouze P."/>
            <person name="Ellis J.G."/>
            <person name="Dodds P.N."/>
            <person name="Schein J.E."/>
            <person name="Zhong S."/>
            <person name="Hamelin R.C."/>
            <person name="Grigoriev I.V."/>
            <person name="Szabo L.J."/>
            <person name="Martin F."/>
        </authorList>
    </citation>
    <scope>NUCLEOTIDE SEQUENCE [LARGE SCALE GENOMIC DNA]</scope>
    <source>
        <strain evidence="2">98AG31 / pathotype 3-4-7</strain>
    </source>
</reference>
<name>F4R304_MELLP</name>
<dbReference type="HOGENOM" id="CLU_024936_1_0_1"/>
<evidence type="ECO:0000313" key="1">
    <source>
        <dbReference type="EMBL" id="EGG12543.1"/>
    </source>
</evidence>
<dbReference type="VEuPathDB" id="FungiDB:MELLADRAFT_100916"/>
<dbReference type="KEGG" id="mlr:MELLADRAFT_100916"/>
<keyword evidence="2" id="KW-1185">Reference proteome</keyword>
<evidence type="ECO:0000313" key="2">
    <source>
        <dbReference type="Proteomes" id="UP000001072"/>
    </source>
</evidence>
<accession>F4R304</accession>
<proteinExistence type="predicted"/>
<protein>
    <submittedName>
        <fullName evidence="1">Uncharacterized protein</fullName>
    </submittedName>
</protein>
<dbReference type="InParanoid" id="F4R304"/>
<dbReference type="Proteomes" id="UP000001072">
    <property type="component" value="Unassembled WGS sequence"/>
</dbReference>
<dbReference type="GeneID" id="18921230"/>
<dbReference type="OrthoDB" id="10388886at2759"/>
<gene>
    <name evidence="1" type="ORF">MELLADRAFT_100916</name>
</gene>